<accession>A0ABU8YQ57</accession>
<name>A0ABU8YQ57_9CYAN</name>
<reference evidence="1 2" key="1">
    <citation type="journal article" date="2020" name="Harmful Algae">
        <title>Molecular and morphological characterization of a novel dihydroanatoxin-a producing Microcoleus species (cyanobacteria) from the Russian River, California, USA.</title>
        <authorList>
            <person name="Conklin K.Y."/>
            <person name="Stancheva R."/>
            <person name="Otten T.G."/>
            <person name="Fadness R."/>
            <person name="Boyer G.L."/>
            <person name="Read B."/>
            <person name="Zhang X."/>
            <person name="Sheath R.G."/>
        </authorList>
    </citation>
    <scope>NUCLEOTIDE SEQUENCE [LARGE SCALE GENOMIC DNA]</scope>
    <source>
        <strain evidence="1 2">PTRS2</strain>
    </source>
</reference>
<evidence type="ECO:0000313" key="1">
    <source>
        <dbReference type="EMBL" id="MEK0186558.1"/>
    </source>
</evidence>
<protein>
    <submittedName>
        <fullName evidence="1">Uncharacterized protein</fullName>
    </submittedName>
</protein>
<comment type="caution">
    <text evidence="1">The sequence shown here is derived from an EMBL/GenBank/DDBJ whole genome shotgun (WGS) entry which is preliminary data.</text>
</comment>
<dbReference type="Proteomes" id="UP001384579">
    <property type="component" value="Unassembled WGS sequence"/>
</dbReference>
<dbReference type="EMBL" id="JBBLXS010000230">
    <property type="protein sequence ID" value="MEK0186558.1"/>
    <property type="molecule type" value="Genomic_DNA"/>
</dbReference>
<gene>
    <name evidence="1" type="ORF">WMG39_17125</name>
</gene>
<proteinExistence type="predicted"/>
<keyword evidence="2" id="KW-1185">Reference proteome</keyword>
<evidence type="ECO:0000313" key="2">
    <source>
        <dbReference type="Proteomes" id="UP001384579"/>
    </source>
</evidence>
<dbReference type="RefSeq" id="WP_340519888.1">
    <property type="nucleotide sequence ID" value="NZ_JBBLXS010000230.1"/>
</dbReference>
<organism evidence="1 2">
    <name type="scientific">Microcoleus anatoxicus PTRS2</name>
    <dbReference type="NCBI Taxonomy" id="2705321"/>
    <lineage>
        <taxon>Bacteria</taxon>
        <taxon>Bacillati</taxon>
        <taxon>Cyanobacteriota</taxon>
        <taxon>Cyanophyceae</taxon>
        <taxon>Oscillatoriophycideae</taxon>
        <taxon>Oscillatoriales</taxon>
        <taxon>Microcoleaceae</taxon>
        <taxon>Microcoleus</taxon>
        <taxon>Microcoleus anatoxicus</taxon>
    </lineage>
</organism>
<sequence>MKFLPTYSTCQPKFDRPCDRPQSSRCLVRTGFVVVTETSLTGESLFKGSYIGLGQVAEINHHDLGRDGLEVAQPQGNVRSGRYC</sequence>